<evidence type="ECO:0000256" key="1">
    <source>
        <dbReference type="SAM" id="MobiDB-lite"/>
    </source>
</evidence>
<feature type="compositionally biased region" description="Basic and acidic residues" evidence="1">
    <location>
        <begin position="17"/>
        <end position="41"/>
    </location>
</feature>
<proteinExistence type="predicted"/>
<comment type="caution">
    <text evidence="2">The sequence shown here is derived from an EMBL/GenBank/DDBJ whole genome shotgun (WGS) entry which is preliminary data.</text>
</comment>
<evidence type="ECO:0000313" key="2">
    <source>
        <dbReference type="EMBL" id="CAK0856960.1"/>
    </source>
</evidence>
<protein>
    <submittedName>
        <fullName evidence="2">Uncharacterized protein</fullName>
    </submittedName>
</protein>
<feature type="non-terminal residue" evidence="2">
    <location>
        <position position="77"/>
    </location>
</feature>
<dbReference type="Proteomes" id="UP001189429">
    <property type="component" value="Unassembled WGS sequence"/>
</dbReference>
<organism evidence="2 3">
    <name type="scientific">Prorocentrum cordatum</name>
    <dbReference type="NCBI Taxonomy" id="2364126"/>
    <lineage>
        <taxon>Eukaryota</taxon>
        <taxon>Sar</taxon>
        <taxon>Alveolata</taxon>
        <taxon>Dinophyceae</taxon>
        <taxon>Prorocentrales</taxon>
        <taxon>Prorocentraceae</taxon>
        <taxon>Prorocentrum</taxon>
    </lineage>
</organism>
<dbReference type="EMBL" id="CAUYUJ010015684">
    <property type="protein sequence ID" value="CAK0856960.1"/>
    <property type="molecule type" value="Genomic_DNA"/>
</dbReference>
<reference evidence="2" key="1">
    <citation type="submission" date="2023-10" db="EMBL/GenBank/DDBJ databases">
        <authorList>
            <person name="Chen Y."/>
            <person name="Shah S."/>
            <person name="Dougan E. K."/>
            <person name="Thang M."/>
            <person name="Chan C."/>
        </authorList>
    </citation>
    <scope>NUCLEOTIDE SEQUENCE [LARGE SCALE GENOMIC DNA]</scope>
</reference>
<keyword evidence="3" id="KW-1185">Reference proteome</keyword>
<name>A0ABN9UD77_9DINO</name>
<evidence type="ECO:0000313" key="3">
    <source>
        <dbReference type="Proteomes" id="UP001189429"/>
    </source>
</evidence>
<sequence>DRETAEAEEGAGGYPEAPDRPDPREAGGQEGRARAEEDHRPAARVGRARVRARDAKQVERIAAAEPGVPHGAGEADP</sequence>
<accession>A0ABN9UD77</accession>
<feature type="non-terminal residue" evidence="2">
    <location>
        <position position="1"/>
    </location>
</feature>
<feature type="region of interest" description="Disordered" evidence="1">
    <location>
        <begin position="1"/>
        <end position="77"/>
    </location>
</feature>
<gene>
    <name evidence="2" type="ORF">PCOR1329_LOCUS47197</name>
</gene>